<evidence type="ECO:0000313" key="1">
    <source>
        <dbReference type="EMBL" id="KAH3824940.1"/>
    </source>
</evidence>
<reference evidence="1" key="1">
    <citation type="journal article" date="2019" name="bioRxiv">
        <title>The Genome of the Zebra Mussel, Dreissena polymorpha: A Resource for Invasive Species Research.</title>
        <authorList>
            <person name="McCartney M.A."/>
            <person name="Auch B."/>
            <person name="Kono T."/>
            <person name="Mallez S."/>
            <person name="Zhang Y."/>
            <person name="Obille A."/>
            <person name="Becker A."/>
            <person name="Abrahante J.E."/>
            <person name="Garbe J."/>
            <person name="Badalamenti J.P."/>
            <person name="Herman A."/>
            <person name="Mangelson H."/>
            <person name="Liachko I."/>
            <person name="Sullivan S."/>
            <person name="Sone E.D."/>
            <person name="Koren S."/>
            <person name="Silverstein K.A.T."/>
            <person name="Beckman K.B."/>
            <person name="Gohl D.M."/>
        </authorList>
    </citation>
    <scope>NUCLEOTIDE SEQUENCE</scope>
    <source>
        <strain evidence="1">Duluth1</strain>
        <tissue evidence="1">Whole animal</tissue>
    </source>
</reference>
<keyword evidence="2" id="KW-1185">Reference proteome</keyword>
<name>A0A9D4H048_DREPO</name>
<proteinExistence type="predicted"/>
<organism evidence="1 2">
    <name type="scientific">Dreissena polymorpha</name>
    <name type="common">Zebra mussel</name>
    <name type="synonym">Mytilus polymorpha</name>
    <dbReference type="NCBI Taxonomy" id="45954"/>
    <lineage>
        <taxon>Eukaryota</taxon>
        <taxon>Metazoa</taxon>
        <taxon>Spiralia</taxon>
        <taxon>Lophotrochozoa</taxon>
        <taxon>Mollusca</taxon>
        <taxon>Bivalvia</taxon>
        <taxon>Autobranchia</taxon>
        <taxon>Heteroconchia</taxon>
        <taxon>Euheterodonta</taxon>
        <taxon>Imparidentia</taxon>
        <taxon>Neoheterodontei</taxon>
        <taxon>Myida</taxon>
        <taxon>Dreissenoidea</taxon>
        <taxon>Dreissenidae</taxon>
        <taxon>Dreissena</taxon>
    </lineage>
</organism>
<dbReference type="AlphaFoldDB" id="A0A9D4H048"/>
<sequence>MDLSANETDFGVEGFNDPVFFGVTPTSVSSGSAKDTDLKLTEVIAATDAYQF</sequence>
<gene>
    <name evidence="1" type="ORF">DPMN_126800</name>
</gene>
<comment type="caution">
    <text evidence="1">The sequence shown here is derived from an EMBL/GenBank/DDBJ whole genome shotgun (WGS) entry which is preliminary data.</text>
</comment>
<dbReference type="Proteomes" id="UP000828390">
    <property type="component" value="Unassembled WGS sequence"/>
</dbReference>
<evidence type="ECO:0000313" key="2">
    <source>
        <dbReference type="Proteomes" id="UP000828390"/>
    </source>
</evidence>
<dbReference type="EMBL" id="JAIWYP010000005">
    <property type="protein sequence ID" value="KAH3824940.1"/>
    <property type="molecule type" value="Genomic_DNA"/>
</dbReference>
<accession>A0A9D4H048</accession>
<protein>
    <submittedName>
        <fullName evidence="1">Uncharacterized protein</fullName>
    </submittedName>
</protein>
<reference evidence="1" key="2">
    <citation type="submission" date="2020-11" db="EMBL/GenBank/DDBJ databases">
        <authorList>
            <person name="McCartney M.A."/>
            <person name="Auch B."/>
            <person name="Kono T."/>
            <person name="Mallez S."/>
            <person name="Becker A."/>
            <person name="Gohl D.M."/>
            <person name="Silverstein K.A.T."/>
            <person name="Koren S."/>
            <person name="Bechman K.B."/>
            <person name="Herman A."/>
            <person name="Abrahante J.E."/>
            <person name="Garbe J."/>
        </authorList>
    </citation>
    <scope>NUCLEOTIDE SEQUENCE</scope>
    <source>
        <strain evidence="1">Duluth1</strain>
        <tissue evidence="1">Whole animal</tissue>
    </source>
</reference>